<sequence>MQNKHLPFQVISVINYEICTITGDVRNAGTNAKVFLQVYGELGKTEVLILKNRSNNHERGASEKFKTSGVGKKKKKKKKIPTEEKEEEETHQTDALQVYNFVAHRWLASDEEDKELVVELTPEEASELEANTYEVHVITGVIWGAGTDANVYLSIYGERGDTGERHLKYSNHLNKFEKKQVDVFTVKAIDLGELKKLRIRHDDSGSNSAWFLERIDIIDTKEESM</sequence>
<evidence type="ECO:0000313" key="4">
    <source>
        <dbReference type="EMBL" id="KAK9408787.1"/>
    </source>
</evidence>
<comment type="caution">
    <text evidence="1">Lacks conserved residue(s) required for the propagation of feature annotation.</text>
</comment>
<protein>
    <submittedName>
        <fullName evidence="4">Lipoxygenase domain-containing protein 1</fullName>
    </submittedName>
</protein>
<comment type="caution">
    <text evidence="4">The sequence shown here is derived from an EMBL/GenBank/DDBJ whole genome shotgun (WGS) entry which is preliminary data.</text>
</comment>
<gene>
    <name evidence="4" type="ORF">NXF25_007561</name>
</gene>
<reference evidence="4 5" key="1">
    <citation type="journal article" date="2024" name="Proc. Natl. Acad. Sci. U.S.A.">
        <title>The genetic regulatory architecture and epigenomic basis for age-related changes in rattlesnake venom.</title>
        <authorList>
            <person name="Hogan M.P."/>
            <person name="Holding M.L."/>
            <person name="Nystrom G.S."/>
            <person name="Colston T.J."/>
            <person name="Bartlett D.A."/>
            <person name="Mason A.J."/>
            <person name="Ellsworth S.A."/>
            <person name="Rautsaw R.M."/>
            <person name="Lawrence K.C."/>
            <person name="Strickland J.L."/>
            <person name="He B."/>
            <person name="Fraser P."/>
            <person name="Margres M.J."/>
            <person name="Gilbert D.M."/>
            <person name="Gibbs H.L."/>
            <person name="Parkinson C.L."/>
            <person name="Rokyta D.R."/>
        </authorList>
    </citation>
    <scope>NUCLEOTIDE SEQUENCE [LARGE SCALE GENOMIC DNA]</scope>
    <source>
        <strain evidence="4">DRR0105</strain>
    </source>
</reference>
<dbReference type="SUPFAM" id="SSF49723">
    <property type="entry name" value="Lipase/lipooxygenase domain (PLAT/LH2 domain)"/>
    <property type="match status" value="2"/>
</dbReference>
<accession>A0AAW1C359</accession>
<keyword evidence="5" id="KW-1185">Reference proteome</keyword>
<name>A0AAW1C359_CROAD</name>
<dbReference type="EMBL" id="JAOTOJ010000002">
    <property type="protein sequence ID" value="KAK9408787.1"/>
    <property type="molecule type" value="Genomic_DNA"/>
</dbReference>
<evidence type="ECO:0000256" key="2">
    <source>
        <dbReference type="SAM" id="MobiDB-lite"/>
    </source>
</evidence>
<evidence type="ECO:0000259" key="3">
    <source>
        <dbReference type="PROSITE" id="PS50095"/>
    </source>
</evidence>
<evidence type="ECO:0000313" key="5">
    <source>
        <dbReference type="Proteomes" id="UP001474421"/>
    </source>
</evidence>
<dbReference type="InterPro" id="IPR001024">
    <property type="entry name" value="PLAT/LH2_dom"/>
</dbReference>
<proteinExistence type="predicted"/>
<dbReference type="InterPro" id="IPR036392">
    <property type="entry name" value="PLAT/LH2_dom_sf"/>
</dbReference>
<organism evidence="4 5">
    <name type="scientific">Crotalus adamanteus</name>
    <name type="common">Eastern diamondback rattlesnake</name>
    <dbReference type="NCBI Taxonomy" id="8729"/>
    <lineage>
        <taxon>Eukaryota</taxon>
        <taxon>Metazoa</taxon>
        <taxon>Chordata</taxon>
        <taxon>Craniata</taxon>
        <taxon>Vertebrata</taxon>
        <taxon>Euteleostomi</taxon>
        <taxon>Lepidosauria</taxon>
        <taxon>Squamata</taxon>
        <taxon>Bifurcata</taxon>
        <taxon>Unidentata</taxon>
        <taxon>Episquamata</taxon>
        <taxon>Toxicofera</taxon>
        <taxon>Serpentes</taxon>
        <taxon>Colubroidea</taxon>
        <taxon>Viperidae</taxon>
        <taxon>Crotalinae</taxon>
        <taxon>Crotalus</taxon>
    </lineage>
</organism>
<dbReference type="PROSITE" id="PS50095">
    <property type="entry name" value="PLAT"/>
    <property type="match status" value="1"/>
</dbReference>
<dbReference type="Pfam" id="PF01477">
    <property type="entry name" value="PLAT"/>
    <property type="match status" value="2"/>
</dbReference>
<dbReference type="CDD" id="cd01756">
    <property type="entry name" value="PLAT_repeat"/>
    <property type="match status" value="1"/>
</dbReference>
<dbReference type="Gene3D" id="2.40.180.10">
    <property type="entry name" value="Catalase core domain"/>
    <property type="match status" value="2"/>
</dbReference>
<dbReference type="PANTHER" id="PTHR45901">
    <property type="entry name" value="PROTEIN CBG12474"/>
    <property type="match status" value="1"/>
</dbReference>
<feature type="region of interest" description="Disordered" evidence="2">
    <location>
        <begin position="58"/>
        <end position="91"/>
    </location>
</feature>
<dbReference type="InterPro" id="IPR052970">
    <property type="entry name" value="Inner_ear_hair_cell_LOXHD"/>
</dbReference>
<evidence type="ECO:0000256" key="1">
    <source>
        <dbReference type="PROSITE-ProRule" id="PRU00152"/>
    </source>
</evidence>
<feature type="compositionally biased region" description="Basic and acidic residues" evidence="2">
    <location>
        <begin position="80"/>
        <end position="91"/>
    </location>
</feature>
<dbReference type="Proteomes" id="UP001474421">
    <property type="component" value="Unassembled WGS sequence"/>
</dbReference>
<feature type="domain" description="PLAT" evidence="3">
    <location>
        <begin position="131"/>
        <end position="225"/>
    </location>
</feature>
<dbReference type="AlphaFoldDB" id="A0AAW1C359"/>
<dbReference type="PANTHER" id="PTHR45901:SF7">
    <property type="entry name" value="OXYGEN-REGULATED PROTEIN 1"/>
    <property type="match status" value="1"/>
</dbReference>